<sequence length="427" mass="49343">MYAINIYACTQTSVTSCDLRRRKRGREMQRRERGGSYHYHLRPQMQLPSTLDTGTMLNGEDVNNVKRTGRKKRKTENPQDWRPWAELPQELVDIISKKLTIPDYFRFGRVCQNWWSISMASKQNFMSLQAPLVIHISTRAKRTCLFYDISNGAKYETKLPYFGLKFCIGLSCGYIIMEDLHSTISLVNPVTGSQYLFPKMVSPGKSMSAGDRSIFASTVPNQDFILVVLSQMQKDVHFRRSKDKYWRIYSFAGKPKIWDILVFKASIYVITNDGRIGTLNLKSAPEVNFLELNFTPHFLGYVKLVASKEQLMVIDFVPSPQLRVYTIDFSRMEWVQVTNLGGHALFLGNMMCSRLSNPAQWGGRDNCVYYLPFRSKTCYVYSISGQFLDRIHFVIEDKAASSRMNCWYFPHLSCSIDYVRDEIGSED</sequence>
<organism evidence="1 2">
    <name type="scientific">Pistacia integerrima</name>
    <dbReference type="NCBI Taxonomy" id="434235"/>
    <lineage>
        <taxon>Eukaryota</taxon>
        <taxon>Viridiplantae</taxon>
        <taxon>Streptophyta</taxon>
        <taxon>Embryophyta</taxon>
        <taxon>Tracheophyta</taxon>
        <taxon>Spermatophyta</taxon>
        <taxon>Magnoliopsida</taxon>
        <taxon>eudicotyledons</taxon>
        <taxon>Gunneridae</taxon>
        <taxon>Pentapetalae</taxon>
        <taxon>rosids</taxon>
        <taxon>malvids</taxon>
        <taxon>Sapindales</taxon>
        <taxon>Anacardiaceae</taxon>
        <taxon>Pistacia</taxon>
    </lineage>
</organism>
<reference evidence="2" key="1">
    <citation type="journal article" date="2023" name="G3 (Bethesda)">
        <title>Genome assembly and association tests identify interacting loci associated with vigor, precocity, and sex in interspecific pistachio rootstocks.</title>
        <authorList>
            <person name="Palmer W."/>
            <person name="Jacygrad E."/>
            <person name="Sagayaradj S."/>
            <person name="Cavanaugh K."/>
            <person name="Han R."/>
            <person name="Bertier L."/>
            <person name="Beede B."/>
            <person name="Kafkas S."/>
            <person name="Golino D."/>
            <person name="Preece J."/>
            <person name="Michelmore R."/>
        </authorList>
    </citation>
    <scope>NUCLEOTIDE SEQUENCE [LARGE SCALE GENOMIC DNA]</scope>
</reference>
<dbReference type="Proteomes" id="UP001163603">
    <property type="component" value="Chromosome 1"/>
</dbReference>
<comment type="caution">
    <text evidence="1">The sequence shown here is derived from an EMBL/GenBank/DDBJ whole genome shotgun (WGS) entry which is preliminary data.</text>
</comment>
<gene>
    <name evidence="1" type="ORF">Pint_02928</name>
</gene>
<name>A0ACC0ZKY5_9ROSI</name>
<protein>
    <submittedName>
        <fullName evidence="1">Uncharacterized protein</fullName>
    </submittedName>
</protein>
<evidence type="ECO:0000313" key="1">
    <source>
        <dbReference type="EMBL" id="KAJ0052697.1"/>
    </source>
</evidence>
<evidence type="ECO:0000313" key="2">
    <source>
        <dbReference type="Proteomes" id="UP001163603"/>
    </source>
</evidence>
<proteinExistence type="predicted"/>
<accession>A0ACC0ZKY5</accession>
<keyword evidence="2" id="KW-1185">Reference proteome</keyword>
<dbReference type="EMBL" id="CM047736">
    <property type="protein sequence ID" value="KAJ0052697.1"/>
    <property type="molecule type" value="Genomic_DNA"/>
</dbReference>